<evidence type="ECO:0000313" key="3">
    <source>
        <dbReference type="EMBL" id="KUG15106.1"/>
    </source>
</evidence>
<keyword evidence="1" id="KW-0129">CBS domain</keyword>
<name>A0A0W8F3E7_9ZZZZ</name>
<evidence type="ECO:0000256" key="1">
    <source>
        <dbReference type="ARBA" id="ARBA00023122"/>
    </source>
</evidence>
<dbReference type="PROSITE" id="PS51371">
    <property type="entry name" value="CBS"/>
    <property type="match status" value="2"/>
</dbReference>
<organism evidence="3">
    <name type="scientific">hydrocarbon metagenome</name>
    <dbReference type="NCBI Taxonomy" id="938273"/>
    <lineage>
        <taxon>unclassified sequences</taxon>
        <taxon>metagenomes</taxon>
        <taxon>ecological metagenomes</taxon>
    </lineage>
</organism>
<dbReference type="AlphaFoldDB" id="A0A0W8F3E7"/>
<dbReference type="SUPFAM" id="SSF54631">
    <property type="entry name" value="CBS-domain pair"/>
    <property type="match status" value="2"/>
</dbReference>
<reference evidence="3" key="1">
    <citation type="journal article" date="2015" name="Proc. Natl. Acad. Sci. U.S.A.">
        <title>Networks of energetic and metabolic interactions define dynamics in microbial communities.</title>
        <authorList>
            <person name="Embree M."/>
            <person name="Liu J.K."/>
            <person name="Al-Bassam M.M."/>
            <person name="Zengler K."/>
        </authorList>
    </citation>
    <scope>NUCLEOTIDE SEQUENCE</scope>
</reference>
<evidence type="ECO:0000259" key="2">
    <source>
        <dbReference type="PROSITE" id="PS51371"/>
    </source>
</evidence>
<dbReference type="PANTHER" id="PTHR43080:SF2">
    <property type="entry name" value="CBS DOMAIN-CONTAINING PROTEIN"/>
    <property type="match status" value="1"/>
</dbReference>
<dbReference type="SMART" id="SM00116">
    <property type="entry name" value="CBS"/>
    <property type="match status" value="4"/>
</dbReference>
<protein>
    <submittedName>
        <fullName evidence="3">Cbs-domain-containing protein</fullName>
    </submittedName>
</protein>
<proteinExistence type="predicted"/>
<comment type="caution">
    <text evidence="3">The sequence shown here is derived from an EMBL/GenBank/DDBJ whole genome shotgun (WGS) entry which is preliminary data.</text>
</comment>
<dbReference type="InterPro" id="IPR046342">
    <property type="entry name" value="CBS_dom_sf"/>
</dbReference>
<accession>A0A0W8F3E7</accession>
<feature type="domain" description="CBS" evidence="2">
    <location>
        <begin position="209"/>
        <end position="258"/>
    </location>
</feature>
<dbReference type="InterPro" id="IPR000644">
    <property type="entry name" value="CBS_dom"/>
</dbReference>
<dbReference type="Pfam" id="PF00571">
    <property type="entry name" value="CBS"/>
    <property type="match status" value="4"/>
</dbReference>
<dbReference type="EMBL" id="LNQE01001586">
    <property type="protein sequence ID" value="KUG15106.1"/>
    <property type="molecule type" value="Genomic_DNA"/>
</dbReference>
<gene>
    <name evidence="3" type="ORF">ASZ90_015230</name>
</gene>
<dbReference type="PANTHER" id="PTHR43080">
    <property type="entry name" value="CBS DOMAIN-CONTAINING PROTEIN CBSX3, MITOCHONDRIAL"/>
    <property type="match status" value="1"/>
</dbReference>
<dbReference type="Gene3D" id="3.10.580.10">
    <property type="entry name" value="CBS-domain"/>
    <property type="match status" value="3"/>
</dbReference>
<sequence length="258" mass="28686">MTEELFVKDVMSRPVTIAKSAVITEALDKMLDQGIDPLIVVNNSAVVGTVSRGSVAEKLGMKHNSAISPNSIHVANTVEEDFTTVYPDQDIEILVPLLQAYKLVVVYDEDHRLIGKVSAEDLLKVYRPNAALEDVMEEACTIDIEERVVHLRRRMLDDHITQFIVTDQDQVAGIVTETDVAVAMRNFREIVDDKHQDHRIRNLLVKDIMSKPVLSVPDSVSVDAVIDLMVSKHISAVPVTRDDCLAGLVTRKSLIRAL</sequence>
<dbReference type="InterPro" id="IPR051257">
    <property type="entry name" value="Diverse_CBS-Domain"/>
</dbReference>
<feature type="domain" description="CBS" evidence="2">
    <location>
        <begin position="10"/>
        <end position="65"/>
    </location>
</feature>